<sequence>MSHFPHVSILFKPYFFWILLLCLPFLCGRMPLYAGEKGWGQRSDDTRTGQILDTILKSAPTGIGMVEYRMITEVNDYILHLTGYAREELIGQNARLLYPSQNDFDYVGREKYRQISERGTGSVETRWLRKDGEIRHVILSSTPLDRENLGAGVTFTVVDITERKRAEERLAESEERFRSLFEGNSAVMLLIDPETGSLLEANPAAVAYYGWTGKELTRRRIQDINTFSSDEVEQEMEKAAAHARNHFEFRHRRADGSVRDVAVFSSGVQAGSGELLFSIIHDITDRKEAEASLLSRTRWFFWGLAVCVLMLTGLVAGLILSLRQYRRAEKALKISETSLKRQNDMVGALLNNLPSGVFMVNVPDGSPLVVNPMAQKLLGCGALPDADRLSLSEVYRARRQGSQEPYPVEEMPIVRGMKGEKSHIDDMIVMRPDGSEVWLEVFGAPIRNEQGEIWASLAHFQDITERKEAESEREKLHAQLAQVQKMESIGRLAGGVAHDFNNMLGVIMGHADLALSQMEPEDALHADLEEIRKAALRSAGLTRQLLGFARRQTIAPTVLDLNAIVGEILKMLRRLIGEDIELVWKPADSLWAVKLDSTQVDQILANLCVNARDAIDGAGRIIIETANVFFDRDYCLRHAGFMEGNYVLLAVSDNGCGMDSDTLSHIFEPFFTTKGVGRGTGLGLSTVYGIIKQNKGFVNIYSEPGHGTSMKIYFPRHWAEAEQRSEPCAVTPGAKHSETILLVEDEPMLLNVTGSMLAQLGYTVLAANTPLEAVRLAGEYGAGIDLLLTDVVMPEMNGYELANTLMSMYPAMGRLFMSGYTAHAIEKQMEPEERGLFIQKPFSINDLATGIRKAMP</sequence>
<dbReference type="InterPro" id="IPR000014">
    <property type="entry name" value="PAS"/>
</dbReference>
<dbReference type="InterPro" id="IPR004358">
    <property type="entry name" value="Sig_transdc_His_kin-like_C"/>
</dbReference>
<accession>A0ABT3N612</accession>
<evidence type="ECO:0000256" key="1">
    <source>
        <dbReference type="ARBA" id="ARBA00000085"/>
    </source>
</evidence>
<dbReference type="SUPFAM" id="SSF55785">
    <property type="entry name" value="PYP-like sensor domain (PAS domain)"/>
    <property type="match status" value="3"/>
</dbReference>
<evidence type="ECO:0000313" key="10">
    <source>
        <dbReference type="EMBL" id="MCW7752902.1"/>
    </source>
</evidence>
<dbReference type="SUPFAM" id="SSF52172">
    <property type="entry name" value="CheY-like"/>
    <property type="match status" value="1"/>
</dbReference>
<dbReference type="InterPro" id="IPR003661">
    <property type="entry name" value="HisK_dim/P_dom"/>
</dbReference>
<feature type="domain" description="PAC" evidence="9">
    <location>
        <begin position="423"/>
        <end position="475"/>
    </location>
</feature>
<evidence type="ECO:0000259" key="9">
    <source>
        <dbReference type="PROSITE" id="PS50113"/>
    </source>
</evidence>
<dbReference type="InterPro" id="IPR036097">
    <property type="entry name" value="HisK_dim/P_sf"/>
</dbReference>
<comment type="caution">
    <text evidence="10">The sequence shown here is derived from an EMBL/GenBank/DDBJ whole genome shotgun (WGS) entry which is preliminary data.</text>
</comment>
<dbReference type="InterPro" id="IPR011006">
    <property type="entry name" value="CheY-like_superfamily"/>
</dbReference>
<proteinExistence type="predicted"/>
<feature type="domain" description="PAC" evidence="9">
    <location>
        <begin position="245"/>
        <end position="295"/>
    </location>
</feature>
<feature type="transmembrane region" description="Helical" evidence="5">
    <location>
        <begin position="299"/>
        <end position="320"/>
    </location>
</feature>
<dbReference type="PROSITE" id="PS50110">
    <property type="entry name" value="RESPONSE_REGULATORY"/>
    <property type="match status" value="1"/>
</dbReference>
<dbReference type="RefSeq" id="WP_265423762.1">
    <property type="nucleotide sequence ID" value="NZ_JAPFPW010000002.1"/>
</dbReference>
<dbReference type="SMART" id="SM00388">
    <property type="entry name" value="HisKA"/>
    <property type="match status" value="1"/>
</dbReference>
<dbReference type="PROSITE" id="PS50112">
    <property type="entry name" value="PAS"/>
    <property type="match status" value="2"/>
</dbReference>
<dbReference type="InterPro" id="IPR036890">
    <property type="entry name" value="HATPase_C_sf"/>
</dbReference>
<dbReference type="PROSITE" id="PS50113">
    <property type="entry name" value="PAC"/>
    <property type="match status" value="3"/>
</dbReference>
<feature type="domain" description="Histidine kinase" evidence="6">
    <location>
        <begin position="495"/>
        <end position="718"/>
    </location>
</feature>
<dbReference type="CDD" id="cd00130">
    <property type="entry name" value="PAS"/>
    <property type="match status" value="3"/>
</dbReference>
<dbReference type="Gene3D" id="1.10.287.130">
    <property type="match status" value="1"/>
</dbReference>
<reference evidence="10 11" key="1">
    <citation type="submission" date="2022-11" db="EMBL/GenBank/DDBJ databases">
        <title>Desulfobotulus tamanensis H1 sp. nov. - anaerobic, alkaliphilic, sulphate reducing bacterium isolated from terrestrial mud volcano.</title>
        <authorList>
            <person name="Frolova A."/>
            <person name="Merkel A.Y."/>
            <person name="Slobodkin A.I."/>
        </authorList>
    </citation>
    <scope>NUCLEOTIDE SEQUENCE [LARGE SCALE GENOMIC DNA]</scope>
    <source>
        <strain evidence="10 11">H1</strain>
    </source>
</reference>
<gene>
    <name evidence="10" type="ORF">OOT00_02770</name>
</gene>
<evidence type="ECO:0000313" key="11">
    <source>
        <dbReference type="Proteomes" id="UP001209681"/>
    </source>
</evidence>
<dbReference type="SMART" id="SM00091">
    <property type="entry name" value="PAS"/>
    <property type="match status" value="3"/>
</dbReference>
<dbReference type="SMART" id="SM00387">
    <property type="entry name" value="HATPase_c"/>
    <property type="match status" value="1"/>
</dbReference>
<keyword evidence="5" id="KW-1133">Transmembrane helix</keyword>
<evidence type="ECO:0000256" key="3">
    <source>
        <dbReference type="ARBA" id="ARBA00022553"/>
    </source>
</evidence>
<dbReference type="Pfam" id="PF00072">
    <property type="entry name" value="Response_reg"/>
    <property type="match status" value="1"/>
</dbReference>
<dbReference type="PANTHER" id="PTHR43065">
    <property type="entry name" value="SENSOR HISTIDINE KINASE"/>
    <property type="match status" value="1"/>
</dbReference>
<dbReference type="InterPro" id="IPR035965">
    <property type="entry name" value="PAS-like_dom_sf"/>
</dbReference>
<feature type="domain" description="Response regulatory" evidence="7">
    <location>
        <begin position="739"/>
        <end position="855"/>
    </location>
</feature>
<protein>
    <recommendedName>
        <fullName evidence="2">histidine kinase</fullName>
        <ecNumber evidence="2">2.7.13.3</ecNumber>
    </recommendedName>
</protein>
<dbReference type="SUPFAM" id="SSF55874">
    <property type="entry name" value="ATPase domain of HSP90 chaperone/DNA topoisomerase II/histidine kinase"/>
    <property type="match status" value="1"/>
</dbReference>
<keyword evidence="5" id="KW-0812">Transmembrane</keyword>
<keyword evidence="11" id="KW-1185">Reference proteome</keyword>
<dbReference type="EMBL" id="JAPFPW010000002">
    <property type="protein sequence ID" value="MCW7752902.1"/>
    <property type="molecule type" value="Genomic_DNA"/>
</dbReference>
<dbReference type="PANTHER" id="PTHR43065:SF42">
    <property type="entry name" value="TWO-COMPONENT SENSOR PPRA"/>
    <property type="match status" value="1"/>
</dbReference>
<evidence type="ECO:0000256" key="4">
    <source>
        <dbReference type="PROSITE-ProRule" id="PRU00169"/>
    </source>
</evidence>
<evidence type="ECO:0000259" key="6">
    <source>
        <dbReference type="PROSITE" id="PS50109"/>
    </source>
</evidence>
<evidence type="ECO:0000259" key="8">
    <source>
        <dbReference type="PROSITE" id="PS50112"/>
    </source>
</evidence>
<feature type="domain" description="PAS" evidence="8">
    <location>
        <begin position="173"/>
        <end position="243"/>
    </location>
</feature>
<dbReference type="Gene3D" id="3.30.450.20">
    <property type="entry name" value="PAS domain"/>
    <property type="match status" value="3"/>
</dbReference>
<organism evidence="10 11">
    <name type="scientific">Desulfobotulus pelophilus</name>
    <dbReference type="NCBI Taxonomy" id="2823377"/>
    <lineage>
        <taxon>Bacteria</taxon>
        <taxon>Pseudomonadati</taxon>
        <taxon>Thermodesulfobacteriota</taxon>
        <taxon>Desulfobacteria</taxon>
        <taxon>Desulfobacterales</taxon>
        <taxon>Desulfobacteraceae</taxon>
        <taxon>Desulfobotulus</taxon>
    </lineage>
</organism>
<dbReference type="InterPro" id="IPR005467">
    <property type="entry name" value="His_kinase_dom"/>
</dbReference>
<dbReference type="InterPro" id="IPR003594">
    <property type="entry name" value="HATPase_dom"/>
</dbReference>
<comment type="catalytic activity">
    <reaction evidence="1">
        <text>ATP + protein L-histidine = ADP + protein N-phospho-L-histidine.</text>
        <dbReference type="EC" id="2.7.13.3"/>
    </reaction>
</comment>
<dbReference type="InterPro" id="IPR001610">
    <property type="entry name" value="PAC"/>
</dbReference>
<feature type="domain" description="PAC" evidence="9">
    <location>
        <begin position="121"/>
        <end position="172"/>
    </location>
</feature>
<name>A0ABT3N612_9BACT</name>
<dbReference type="Pfam" id="PF02518">
    <property type="entry name" value="HATPase_c"/>
    <property type="match status" value="1"/>
</dbReference>
<dbReference type="SMART" id="SM00448">
    <property type="entry name" value="REC"/>
    <property type="match status" value="1"/>
</dbReference>
<dbReference type="InterPro" id="IPR000700">
    <property type="entry name" value="PAS-assoc_C"/>
</dbReference>
<dbReference type="CDD" id="cd00082">
    <property type="entry name" value="HisKA"/>
    <property type="match status" value="1"/>
</dbReference>
<evidence type="ECO:0000256" key="5">
    <source>
        <dbReference type="SAM" id="Phobius"/>
    </source>
</evidence>
<feature type="domain" description="PAS" evidence="8">
    <location>
        <begin position="71"/>
        <end position="100"/>
    </location>
</feature>
<dbReference type="PRINTS" id="PR00344">
    <property type="entry name" value="BCTRLSENSOR"/>
</dbReference>
<dbReference type="Gene3D" id="3.30.565.10">
    <property type="entry name" value="Histidine kinase-like ATPase, C-terminal domain"/>
    <property type="match status" value="1"/>
</dbReference>
<dbReference type="Pfam" id="PF13426">
    <property type="entry name" value="PAS_9"/>
    <property type="match status" value="3"/>
</dbReference>
<keyword evidence="3 4" id="KW-0597">Phosphoprotein</keyword>
<evidence type="ECO:0000259" key="7">
    <source>
        <dbReference type="PROSITE" id="PS50110"/>
    </source>
</evidence>
<dbReference type="NCBIfam" id="TIGR00229">
    <property type="entry name" value="sensory_box"/>
    <property type="match status" value="3"/>
</dbReference>
<dbReference type="EC" id="2.7.13.3" evidence="2"/>
<dbReference type="Gene3D" id="3.40.50.2300">
    <property type="match status" value="1"/>
</dbReference>
<dbReference type="Proteomes" id="UP001209681">
    <property type="component" value="Unassembled WGS sequence"/>
</dbReference>
<dbReference type="PROSITE" id="PS50109">
    <property type="entry name" value="HIS_KIN"/>
    <property type="match status" value="1"/>
</dbReference>
<dbReference type="SUPFAM" id="SSF47384">
    <property type="entry name" value="Homodimeric domain of signal transducing histidine kinase"/>
    <property type="match status" value="1"/>
</dbReference>
<keyword evidence="5" id="KW-0472">Membrane</keyword>
<evidence type="ECO:0000256" key="2">
    <source>
        <dbReference type="ARBA" id="ARBA00012438"/>
    </source>
</evidence>
<feature type="modified residue" description="4-aspartylphosphate" evidence="4">
    <location>
        <position position="790"/>
    </location>
</feature>
<dbReference type="InterPro" id="IPR001789">
    <property type="entry name" value="Sig_transdc_resp-reg_receiver"/>
</dbReference>
<dbReference type="SMART" id="SM00086">
    <property type="entry name" value="PAC"/>
    <property type="match status" value="3"/>
</dbReference>